<reference evidence="1 2" key="1">
    <citation type="submission" date="2021-01" db="EMBL/GenBank/DDBJ databases">
        <title>Whole genome shotgun sequence of Microbispora corallina NBRC 16416.</title>
        <authorList>
            <person name="Komaki H."/>
            <person name="Tamura T."/>
        </authorList>
    </citation>
    <scope>NUCLEOTIDE SEQUENCE [LARGE SCALE GENOMIC DNA]</scope>
    <source>
        <strain evidence="1 2">NBRC 16416</strain>
    </source>
</reference>
<gene>
    <name evidence="1" type="ORF">Mco01_76020</name>
</gene>
<name>A0ABQ4GC31_9ACTN</name>
<keyword evidence="2" id="KW-1185">Reference proteome</keyword>
<proteinExistence type="predicted"/>
<organism evidence="1 2">
    <name type="scientific">Microbispora corallina</name>
    <dbReference type="NCBI Taxonomy" id="83302"/>
    <lineage>
        <taxon>Bacteria</taxon>
        <taxon>Bacillati</taxon>
        <taxon>Actinomycetota</taxon>
        <taxon>Actinomycetes</taxon>
        <taxon>Streptosporangiales</taxon>
        <taxon>Streptosporangiaceae</taxon>
        <taxon>Microbispora</taxon>
    </lineage>
</organism>
<dbReference type="EMBL" id="BOOC01000064">
    <property type="protein sequence ID" value="GIH44602.1"/>
    <property type="molecule type" value="Genomic_DNA"/>
</dbReference>
<dbReference type="Proteomes" id="UP000603904">
    <property type="component" value="Unassembled WGS sequence"/>
</dbReference>
<comment type="caution">
    <text evidence="1">The sequence shown here is derived from an EMBL/GenBank/DDBJ whole genome shotgun (WGS) entry which is preliminary data.</text>
</comment>
<sequence>MIDYASDVGQVRLLIPDTDEANPLLSDAQIGGYLAMEGGDVKLAAAQALDAIASSEALISKKLTTMDGASTDGPAVAAELRARAQALRDQVAEGLGDADAGFDIVDFDPQLAYRHRY</sequence>
<accession>A0ABQ4GC31</accession>
<evidence type="ECO:0000313" key="1">
    <source>
        <dbReference type="EMBL" id="GIH44602.1"/>
    </source>
</evidence>
<protein>
    <submittedName>
        <fullName evidence="1">Uncharacterized protein</fullName>
    </submittedName>
</protein>
<dbReference type="RefSeq" id="WP_204061585.1">
    <property type="nucleotide sequence ID" value="NZ_BAAAGP010000030.1"/>
</dbReference>
<evidence type="ECO:0000313" key="2">
    <source>
        <dbReference type="Proteomes" id="UP000603904"/>
    </source>
</evidence>